<evidence type="ECO:0000256" key="5">
    <source>
        <dbReference type="ARBA" id="ARBA00022989"/>
    </source>
</evidence>
<dbReference type="Gene3D" id="3.60.40.10">
    <property type="entry name" value="PPM-type phosphatase domain"/>
    <property type="match status" value="1"/>
</dbReference>
<dbReference type="GO" id="GO:0007165">
    <property type="term" value="P:signal transduction"/>
    <property type="evidence" value="ECO:0007669"/>
    <property type="project" value="InterPro"/>
</dbReference>
<accession>A0A081C4E3</accession>
<dbReference type="SUPFAM" id="SSF103190">
    <property type="entry name" value="Sensory domain-like"/>
    <property type="match status" value="1"/>
</dbReference>
<dbReference type="InterPro" id="IPR036457">
    <property type="entry name" value="PPM-type-like_dom_sf"/>
</dbReference>
<dbReference type="Pfam" id="PF07228">
    <property type="entry name" value="SpoIIE"/>
    <property type="match status" value="1"/>
</dbReference>
<name>A0A081C4E3_VECG1</name>
<dbReference type="InterPro" id="IPR052016">
    <property type="entry name" value="Bact_Sigma-Reg"/>
</dbReference>
<keyword evidence="7" id="KW-0175">Coiled coil</keyword>
<dbReference type="InterPro" id="IPR001932">
    <property type="entry name" value="PPM-type_phosphatase-like_dom"/>
</dbReference>
<dbReference type="Pfam" id="PF00672">
    <property type="entry name" value="HAMP"/>
    <property type="match status" value="1"/>
</dbReference>
<evidence type="ECO:0000256" key="3">
    <source>
        <dbReference type="ARBA" id="ARBA00022692"/>
    </source>
</evidence>
<dbReference type="Gene3D" id="1.10.8.500">
    <property type="entry name" value="HAMP domain in histidine kinase"/>
    <property type="match status" value="1"/>
</dbReference>
<organism evidence="10">
    <name type="scientific">Vecturithrix granuli</name>
    <dbReference type="NCBI Taxonomy" id="1499967"/>
    <lineage>
        <taxon>Bacteria</taxon>
        <taxon>Candidatus Moduliflexota</taxon>
        <taxon>Candidatus Vecturitrichia</taxon>
        <taxon>Candidatus Vecturitrichales</taxon>
        <taxon>Candidatus Vecturitrichaceae</taxon>
        <taxon>Candidatus Vecturithrix</taxon>
    </lineage>
</organism>
<dbReference type="PANTHER" id="PTHR43156">
    <property type="entry name" value="STAGE II SPORULATION PROTEIN E-RELATED"/>
    <property type="match status" value="1"/>
</dbReference>
<evidence type="ECO:0000313" key="11">
    <source>
        <dbReference type="Proteomes" id="UP000030661"/>
    </source>
</evidence>
<dbReference type="PANTHER" id="PTHR43156:SF2">
    <property type="entry name" value="STAGE II SPORULATION PROTEIN E"/>
    <property type="match status" value="1"/>
</dbReference>
<keyword evidence="6 8" id="KW-0472">Membrane</keyword>
<dbReference type="eggNOG" id="COG2208">
    <property type="taxonomic scope" value="Bacteria"/>
</dbReference>
<dbReference type="InterPro" id="IPR033463">
    <property type="entry name" value="sCache_3"/>
</dbReference>
<gene>
    <name evidence="10" type="ORF">U27_06433</name>
</gene>
<dbReference type="InterPro" id="IPR029151">
    <property type="entry name" value="Sensor-like_sf"/>
</dbReference>
<dbReference type="EMBL" id="DF820470">
    <property type="protein sequence ID" value="GAK59448.1"/>
    <property type="molecule type" value="Genomic_DNA"/>
</dbReference>
<dbReference type="GO" id="GO:0005886">
    <property type="term" value="C:plasma membrane"/>
    <property type="evidence" value="ECO:0007669"/>
    <property type="project" value="UniProtKB-SubCell"/>
</dbReference>
<dbReference type="Proteomes" id="UP000030661">
    <property type="component" value="Unassembled WGS sequence"/>
</dbReference>
<reference evidence="10" key="1">
    <citation type="journal article" date="2015" name="PeerJ">
        <title>First genomic representation of candidate bacterial phylum KSB3 points to enhanced environmental sensing as a trigger of wastewater bulking.</title>
        <authorList>
            <person name="Sekiguchi Y."/>
            <person name="Ohashi A."/>
            <person name="Parks D.H."/>
            <person name="Yamauchi T."/>
            <person name="Tyson G.W."/>
            <person name="Hugenholtz P."/>
        </authorList>
    </citation>
    <scope>NUCLEOTIDE SEQUENCE [LARGE SCALE GENOMIC DNA]</scope>
</reference>
<dbReference type="SMART" id="SM00304">
    <property type="entry name" value="HAMP"/>
    <property type="match status" value="1"/>
</dbReference>
<dbReference type="Pfam" id="PF17203">
    <property type="entry name" value="sCache_3_2"/>
    <property type="match status" value="1"/>
</dbReference>
<evidence type="ECO:0000256" key="1">
    <source>
        <dbReference type="ARBA" id="ARBA00004651"/>
    </source>
</evidence>
<proteinExistence type="predicted"/>
<keyword evidence="2" id="KW-1003">Cell membrane</keyword>
<evidence type="ECO:0000256" key="8">
    <source>
        <dbReference type="SAM" id="Phobius"/>
    </source>
</evidence>
<feature type="domain" description="HAMP" evidence="9">
    <location>
        <begin position="343"/>
        <end position="395"/>
    </location>
</feature>
<dbReference type="InterPro" id="IPR003660">
    <property type="entry name" value="HAMP_dom"/>
</dbReference>
<feature type="coiled-coil region" evidence="7">
    <location>
        <begin position="383"/>
        <end position="410"/>
    </location>
</feature>
<dbReference type="PROSITE" id="PS50885">
    <property type="entry name" value="HAMP"/>
    <property type="match status" value="1"/>
</dbReference>
<evidence type="ECO:0000313" key="10">
    <source>
        <dbReference type="EMBL" id="GAK59448.1"/>
    </source>
</evidence>
<evidence type="ECO:0000256" key="4">
    <source>
        <dbReference type="ARBA" id="ARBA00022801"/>
    </source>
</evidence>
<keyword evidence="4" id="KW-0378">Hydrolase</keyword>
<dbReference type="AlphaFoldDB" id="A0A081C4E3"/>
<dbReference type="SMART" id="SM00331">
    <property type="entry name" value="PP2C_SIG"/>
    <property type="match status" value="1"/>
</dbReference>
<comment type="subcellular location">
    <subcellularLocation>
        <location evidence="1">Cell membrane</location>
        <topology evidence="1">Multi-pass membrane protein</topology>
    </subcellularLocation>
</comment>
<feature type="transmembrane region" description="Helical" evidence="8">
    <location>
        <begin position="323"/>
        <end position="346"/>
    </location>
</feature>
<evidence type="ECO:0000259" key="9">
    <source>
        <dbReference type="PROSITE" id="PS50885"/>
    </source>
</evidence>
<dbReference type="STRING" id="1499967.U27_06433"/>
<evidence type="ECO:0000256" key="6">
    <source>
        <dbReference type="ARBA" id="ARBA00023136"/>
    </source>
</evidence>
<dbReference type="SUPFAM" id="SSF158472">
    <property type="entry name" value="HAMP domain-like"/>
    <property type="match status" value="1"/>
</dbReference>
<dbReference type="Gene3D" id="3.30.450.20">
    <property type="entry name" value="PAS domain"/>
    <property type="match status" value="1"/>
</dbReference>
<dbReference type="GO" id="GO:0016791">
    <property type="term" value="F:phosphatase activity"/>
    <property type="evidence" value="ECO:0007669"/>
    <property type="project" value="TreeGrafter"/>
</dbReference>
<protein>
    <submittedName>
        <fullName evidence="10">Protein serine/threonine phosphatase</fullName>
    </submittedName>
</protein>
<sequence length="659" mass="73769">MMKNQIFHWIRNQSLKTKLCLLTVLLVGIIMLSVGSIVINQQQKALWLQMEETGRFLVKNLAKNVVAPLLEGDNLSLNNLITSLEARDQIVAENPARFTIKEFETFLHQFFLENKIQPLRSLIDRKYANIYIHVEHLSVDQIKPLAAAVFHDVVNIVNDLKTQEQYNTFFQQYPWTRSIVESLTTLTDLGVAIHIEDISKAQREDLTSKLAERIFNEILGYVKNPFIGYAIVLDKEGIIQAHPDIEQLGQSYFWPEGTTRFNPEEDATKINHHVLFKGEPHIDLASPVFVRDKNIGRAYIGSVHVGLREDSIQKDVNKAKQRIMYITLIAILLGSAGAYALASLVVKPIKNLVHDAEILGGGDLDSPIQVSTFDEVGVLAKTLDDARIKLKDAQQRLIASERLARELEIAREIQMALLPRDTPMIDRVEVGALYRAAAQVGGDLYDFFWVSEEELGIVVADVSGKGIPGSLMMTMAKAVIRAKAVKSDELSHKLPSGNGGDPASVIRKTNQMISQDIRKGMFITANYGILNIHTLRFRFVSAGHNATLVYNSRTGDLYEYNPKGIALGLDKGTIFDAILQNQDVSLSSGDLLLQYTDGITEAMNQQQEEFGEERLKEAIQKYAHQNVNEFLASLDQEIRAFTEGFAQSDDITAIAIKVK</sequence>
<keyword evidence="3 8" id="KW-0812">Transmembrane</keyword>
<keyword evidence="11" id="KW-1185">Reference proteome</keyword>
<evidence type="ECO:0000256" key="7">
    <source>
        <dbReference type="SAM" id="Coils"/>
    </source>
</evidence>
<evidence type="ECO:0000256" key="2">
    <source>
        <dbReference type="ARBA" id="ARBA00022475"/>
    </source>
</evidence>
<dbReference type="CDD" id="cd06225">
    <property type="entry name" value="HAMP"/>
    <property type="match status" value="1"/>
</dbReference>
<keyword evidence="5 8" id="KW-1133">Transmembrane helix</keyword>
<dbReference type="HOGENOM" id="CLU_416019_0_0_0"/>